<keyword evidence="1 2" id="KW-0560">Oxidoreductase</keyword>
<reference evidence="4" key="1">
    <citation type="submission" date="2024-03" db="EMBL/GenBank/DDBJ databases">
        <authorList>
            <consortium name="ELIXIR-Norway"/>
            <consortium name="Elixir Norway"/>
        </authorList>
    </citation>
    <scope>NUCLEOTIDE SEQUENCE</scope>
</reference>
<evidence type="ECO:0000256" key="1">
    <source>
        <dbReference type="ARBA" id="ARBA00023002"/>
    </source>
</evidence>
<gene>
    <name evidence="4" type="ORF">CSSPJE1EN2_LOCUS20698</name>
</gene>
<dbReference type="InterPro" id="IPR002225">
    <property type="entry name" value="3Beta_OHSteriod_DH/Estase"/>
</dbReference>
<accession>A0ABP1BS89</accession>
<dbReference type="PANTHER" id="PTHR10366:SF852">
    <property type="entry name" value="CINNAMOYL-COA REDUCTASE CAD2"/>
    <property type="match status" value="1"/>
</dbReference>
<dbReference type="InterPro" id="IPR036291">
    <property type="entry name" value="NAD(P)-bd_dom_sf"/>
</dbReference>
<dbReference type="Pfam" id="PF01073">
    <property type="entry name" value="3Beta_HSD"/>
    <property type="match status" value="1"/>
</dbReference>
<dbReference type="Gene3D" id="3.40.50.720">
    <property type="entry name" value="NAD(P)-binding Rossmann-like Domain"/>
    <property type="match status" value="1"/>
</dbReference>
<evidence type="ECO:0000256" key="2">
    <source>
        <dbReference type="RuleBase" id="RU004475"/>
    </source>
</evidence>
<evidence type="ECO:0000313" key="5">
    <source>
        <dbReference type="Proteomes" id="UP001497522"/>
    </source>
</evidence>
<dbReference type="CDD" id="cd08958">
    <property type="entry name" value="FR_SDR_e"/>
    <property type="match status" value="1"/>
</dbReference>
<dbReference type="PANTHER" id="PTHR10366">
    <property type="entry name" value="NAD DEPENDENT EPIMERASE/DEHYDRATASE"/>
    <property type="match status" value="1"/>
</dbReference>
<sequence>MAGKTVCVTGAGGFIGSWIVKTLLDHGYTVRGTVRNLENSKHLLELPGASDRLKLFVADLKEPGCFDTVVEGCDGVFHTASPVLFKDITDPQAEVIDPAVNGTLNVLASCAKAQTKKVVLTSSISAIFFTNKRNSMGGIDESLWSDLDYCRENKMWYFLSKTLAEKAAWDFVNEKGLNMVAIHPVSVLGSTLQASPNYGLEIIRDYLNGTTKTYRDIDMLLVGVKDVARAHILAYESPHATGRNICCSTSVDFDLGALLTKMYPTYPICAKANYQDTVMVPIGHMSTEKLNEIGFQYQQPIEEAISDIVTSLKEHGWLAKKNGLRNPQTPTLVPLSKSQYPFNLLIKL</sequence>
<protein>
    <recommendedName>
        <fullName evidence="3">3-beta hydroxysteroid dehydrogenase/isomerase domain-containing protein</fullName>
    </recommendedName>
</protein>
<dbReference type="InterPro" id="IPR050425">
    <property type="entry name" value="NAD(P)_dehydrat-like"/>
</dbReference>
<evidence type="ECO:0000259" key="3">
    <source>
        <dbReference type="Pfam" id="PF01073"/>
    </source>
</evidence>
<dbReference type="Proteomes" id="UP001497522">
    <property type="component" value="Chromosome 6"/>
</dbReference>
<keyword evidence="5" id="KW-1185">Reference proteome</keyword>
<proteinExistence type="inferred from homology"/>
<organism evidence="4 5">
    <name type="scientific">Sphagnum jensenii</name>
    <dbReference type="NCBI Taxonomy" id="128206"/>
    <lineage>
        <taxon>Eukaryota</taxon>
        <taxon>Viridiplantae</taxon>
        <taxon>Streptophyta</taxon>
        <taxon>Embryophyta</taxon>
        <taxon>Bryophyta</taxon>
        <taxon>Sphagnophytina</taxon>
        <taxon>Sphagnopsida</taxon>
        <taxon>Sphagnales</taxon>
        <taxon>Sphagnaceae</taxon>
        <taxon>Sphagnum</taxon>
    </lineage>
</organism>
<evidence type="ECO:0000313" key="4">
    <source>
        <dbReference type="EMBL" id="CAK9879123.1"/>
    </source>
</evidence>
<comment type="similarity">
    <text evidence="2">Belongs to the 3-beta-HSD family.</text>
</comment>
<dbReference type="EMBL" id="OZ023707">
    <property type="protein sequence ID" value="CAK9879123.1"/>
    <property type="molecule type" value="Genomic_DNA"/>
</dbReference>
<dbReference type="SUPFAM" id="SSF51735">
    <property type="entry name" value="NAD(P)-binding Rossmann-fold domains"/>
    <property type="match status" value="1"/>
</dbReference>
<feature type="domain" description="3-beta hydroxysteroid dehydrogenase/isomerase" evidence="3">
    <location>
        <begin position="8"/>
        <end position="235"/>
    </location>
</feature>
<name>A0ABP1BS89_9BRYO</name>